<reference evidence="2" key="1">
    <citation type="journal article" date="2024" name="Proc. Natl. Acad. Sci. U.S.A.">
        <title>Extraordinary preservation of gene collinearity over three hundred million years revealed in homosporous lycophytes.</title>
        <authorList>
            <person name="Li C."/>
            <person name="Wickell D."/>
            <person name="Kuo L.Y."/>
            <person name="Chen X."/>
            <person name="Nie B."/>
            <person name="Liao X."/>
            <person name="Peng D."/>
            <person name="Ji J."/>
            <person name="Jenkins J."/>
            <person name="Williams M."/>
            <person name="Shu S."/>
            <person name="Plott C."/>
            <person name="Barry K."/>
            <person name="Rajasekar S."/>
            <person name="Grimwood J."/>
            <person name="Han X."/>
            <person name="Sun S."/>
            <person name="Hou Z."/>
            <person name="He W."/>
            <person name="Dai G."/>
            <person name="Sun C."/>
            <person name="Schmutz J."/>
            <person name="Leebens-Mack J.H."/>
            <person name="Li F.W."/>
            <person name="Wang L."/>
        </authorList>
    </citation>
    <scope>NUCLEOTIDE SEQUENCE [LARGE SCALE GENOMIC DNA]</scope>
    <source>
        <strain evidence="2">cv. PW_Plant_1</strain>
    </source>
</reference>
<protein>
    <submittedName>
        <fullName evidence="1">Uncharacterized protein</fullName>
    </submittedName>
</protein>
<keyword evidence="2" id="KW-1185">Reference proteome</keyword>
<dbReference type="EMBL" id="CM055101">
    <property type="protein sequence ID" value="KAJ7541345.1"/>
    <property type="molecule type" value="Genomic_DNA"/>
</dbReference>
<accession>A0ACC2CHD4</accession>
<proteinExistence type="predicted"/>
<evidence type="ECO:0000313" key="2">
    <source>
        <dbReference type="Proteomes" id="UP001162992"/>
    </source>
</evidence>
<dbReference type="Proteomes" id="UP001162992">
    <property type="component" value="Chromosome 10"/>
</dbReference>
<evidence type="ECO:0000313" key="1">
    <source>
        <dbReference type="EMBL" id="KAJ7541345.1"/>
    </source>
</evidence>
<name>A0ACC2CHD4_DIPCM</name>
<comment type="caution">
    <text evidence="1">The sequence shown here is derived from an EMBL/GenBank/DDBJ whole genome shotgun (WGS) entry which is preliminary data.</text>
</comment>
<organism evidence="1 2">
    <name type="scientific">Diphasiastrum complanatum</name>
    <name type="common">Issler's clubmoss</name>
    <name type="synonym">Lycopodium complanatum</name>
    <dbReference type="NCBI Taxonomy" id="34168"/>
    <lineage>
        <taxon>Eukaryota</taxon>
        <taxon>Viridiplantae</taxon>
        <taxon>Streptophyta</taxon>
        <taxon>Embryophyta</taxon>
        <taxon>Tracheophyta</taxon>
        <taxon>Lycopodiopsida</taxon>
        <taxon>Lycopodiales</taxon>
        <taxon>Lycopodiaceae</taxon>
        <taxon>Lycopodioideae</taxon>
        <taxon>Diphasiastrum</taxon>
    </lineage>
</organism>
<sequence length="337" mass="37854">MMAHFRVLSRAEAVAMSKPIPTPDAAARCAGARGMACCKKSGGVVVSLRVSLPRPRKRHVLFPGGKRVQLRRQWPTIVLCSNCGKSGGDNDMNKEIDNADYALAHVVDAVSMVPLQGQLFMTLANGREVEVDHINPAKGRLLYRSRNPTIFLKIAQEELILPIVVGEIAVAMLIRALHDDDNWGRPNHYQLLRDVFGTLNYEVRMVRVTERVVDTYYARIYFSKEGDHELHSVDSRPSDAINLAVRCKVPIYVNKKIVDADAVRPVYASNWAEHSKNCQKSSSLDSPDGEPDPIAEEITLLRDMLVAVVEERYRDAARCRDQLNKLRVDYKGKLRQP</sequence>
<gene>
    <name evidence="1" type="ORF">O6H91_10G055400</name>
</gene>